<dbReference type="PROSITE" id="PS50294">
    <property type="entry name" value="WD_REPEATS_REGION"/>
    <property type="match status" value="1"/>
</dbReference>
<dbReference type="PANTHER" id="PTHR19920">
    <property type="entry name" value="WD40 PROTEIN CIAO1"/>
    <property type="match status" value="1"/>
</dbReference>
<dbReference type="InterPro" id="IPR001680">
    <property type="entry name" value="WD40_rpt"/>
</dbReference>
<dbReference type="AlphaFoldDB" id="A0A8S1NK01"/>
<accession>A0A8S1NK01</accession>
<proteinExistence type="predicted"/>
<feature type="repeat" description="WD" evidence="1">
    <location>
        <begin position="107"/>
        <end position="143"/>
    </location>
</feature>
<dbReference type="Proteomes" id="UP000688137">
    <property type="component" value="Unassembled WGS sequence"/>
</dbReference>
<dbReference type="Pfam" id="PF00400">
    <property type="entry name" value="WD40"/>
    <property type="match status" value="1"/>
</dbReference>
<dbReference type="EMBL" id="CAJJDM010000094">
    <property type="protein sequence ID" value="CAD8092580.1"/>
    <property type="molecule type" value="Genomic_DNA"/>
</dbReference>
<comment type="caution">
    <text evidence="2">The sequence shown here is derived from an EMBL/GenBank/DDBJ whole genome shotgun (WGS) entry which is preliminary data.</text>
</comment>
<evidence type="ECO:0008006" key="4">
    <source>
        <dbReference type="Google" id="ProtNLM"/>
    </source>
</evidence>
<evidence type="ECO:0000256" key="1">
    <source>
        <dbReference type="PROSITE-ProRule" id="PRU00221"/>
    </source>
</evidence>
<evidence type="ECO:0000313" key="3">
    <source>
        <dbReference type="Proteomes" id="UP000688137"/>
    </source>
</evidence>
<dbReference type="PANTHER" id="PTHR19920:SF0">
    <property type="entry name" value="CYTOSOLIC IRON-SULFUR PROTEIN ASSEMBLY PROTEIN CIAO1-RELATED"/>
    <property type="match status" value="1"/>
</dbReference>
<evidence type="ECO:0000313" key="2">
    <source>
        <dbReference type="EMBL" id="CAD8092580.1"/>
    </source>
</evidence>
<protein>
    <recommendedName>
        <fullName evidence="4">WD40-repeat-containing domain</fullName>
    </recommendedName>
</protein>
<dbReference type="OMA" id="NTIFCIA"/>
<organism evidence="2 3">
    <name type="scientific">Paramecium primaurelia</name>
    <dbReference type="NCBI Taxonomy" id="5886"/>
    <lineage>
        <taxon>Eukaryota</taxon>
        <taxon>Sar</taxon>
        <taxon>Alveolata</taxon>
        <taxon>Ciliophora</taxon>
        <taxon>Intramacronucleata</taxon>
        <taxon>Oligohymenophorea</taxon>
        <taxon>Peniculida</taxon>
        <taxon>Parameciidae</taxon>
        <taxon>Paramecium</taxon>
    </lineage>
</organism>
<dbReference type="GO" id="GO:0097361">
    <property type="term" value="C:cytosolic [4Fe-4S] assembly targeting complex"/>
    <property type="evidence" value="ECO:0007669"/>
    <property type="project" value="TreeGrafter"/>
</dbReference>
<keyword evidence="3" id="KW-1185">Reference proteome</keyword>
<name>A0A8S1NK01_PARPR</name>
<keyword evidence="1" id="KW-0853">WD repeat</keyword>
<dbReference type="GO" id="GO:0016226">
    <property type="term" value="P:iron-sulfur cluster assembly"/>
    <property type="evidence" value="ECO:0007669"/>
    <property type="project" value="TreeGrafter"/>
</dbReference>
<dbReference type="PROSITE" id="PS50082">
    <property type="entry name" value="WD_REPEATS_2"/>
    <property type="match status" value="1"/>
</dbReference>
<dbReference type="SMART" id="SM00320">
    <property type="entry name" value="WD40"/>
    <property type="match status" value="3"/>
</dbReference>
<sequence length="342" mass="39564">MQQDQQNQKKCNLQLIPQNSIRIKKYCKGMAINKENSLLLIDSLYFIAVYAFKNGSINKLQLLQSRSSASATSTFLNKKSYFISSSQNQLILWSTTLLGSYKYIKKLEEHQNTIFCIALHPINDNLIFSSSQDGEIKIWSLSSKKNPCKQTISATIGKIIQLLINQEGDKLIVLGDNKNILILQQNGTLWVNKYQVEYNQELNKICFMNNNSFCFSSKQMVLFSHLAQNLQISNIQEETINRYFSENLLINECIHFFKSDTFPFFYDYNKQVLFVVGVCNLYIIKYQNIESGKLIIDQVIKYRDVQQSSSFIIAFMSKDGKYLMISDLKSCQIDIFELQDLC</sequence>
<reference evidence="2" key="1">
    <citation type="submission" date="2021-01" db="EMBL/GenBank/DDBJ databases">
        <authorList>
            <consortium name="Genoscope - CEA"/>
            <person name="William W."/>
        </authorList>
    </citation>
    <scope>NUCLEOTIDE SEQUENCE</scope>
</reference>
<gene>
    <name evidence="2" type="ORF">PPRIM_AZ9-3.1.T0910024</name>
</gene>